<sequence length="207" mass="23517">MPAISTTPIATPAVSSTSASTNVDWKLTKCMGDPDVDHSFLYDDQGRVDILQSPFFYVTFGNDRTADEYVDRIIYQLTLAIEDQIPQGRWYIISRPSLSPELATSPATITRGVLLPTRENSAKTKIDKERAREERSVLFLPNFHSEFLGVVWLHVYGNPSSSNPVFTGPKAECWRRAKKITEEKEKEEEEELRRELRILKGDKGKPI</sequence>
<proteinExistence type="predicted"/>
<name>A0ABD0VJ23_DENTH</name>
<evidence type="ECO:0000313" key="3">
    <source>
        <dbReference type="Proteomes" id="UP001552299"/>
    </source>
</evidence>
<gene>
    <name evidence="2" type="ORF">M5K25_006649</name>
</gene>
<feature type="coiled-coil region" evidence="1">
    <location>
        <begin position="171"/>
        <end position="202"/>
    </location>
</feature>
<keyword evidence="1" id="KW-0175">Coiled coil</keyword>
<organism evidence="2 3">
    <name type="scientific">Dendrobium thyrsiflorum</name>
    <name type="common">Pinecone-like raceme dendrobium</name>
    <name type="synonym">Orchid</name>
    <dbReference type="NCBI Taxonomy" id="117978"/>
    <lineage>
        <taxon>Eukaryota</taxon>
        <taxon>Viridiplantae</taxon>
        <taxon>Streptophyta</taxon>
        <taxon>Embryophyta</taxon>
        <taxon>Tracheophyta</taxon>
        <taxon>Spermatophyta</taxon>
        <taxon>Magnoliopsida</taxon>
        <taxon>Liliopsida</taxon>
        <taxon>Asparagales</taxon>
        <taxon>Orchidaceae</taxon>
        <taxon>Epidendroideae</taxon>
        <taxon>Malaxideae</taxon>
        <taxon>Dendrobiinae</taxon>
        <taxon>Dendrobium</taxon>
    </lineage>
</organism>
<accession>A0ABD0VJ23</accession>
<reference evidence="2 3" key="1">
    <citation type="journal article" date="2024" name="Plant Biotechnol. J.">
        <title>Dendrobium thyrsiflorum genome and its molecular insights into genes involved in important horticultural traits.</title>
        <authorList>
            <person name="Chen B."/>
            <person name="Wang J.Y."/>
            <person name="Zheng P.J."/>
            <person name="Li K.L."/>
            <person name="Liang Y.M."/>
            <person name="Chen X.F."/>
            <person name="Zhang C."/>
            <person name="Zhao X."/>
            <person name="He X."/>
            <person name="Zhang G.Q."/>
            <person name="Liu Z.J."/>
            <person name="Xu Q."/>
        </authorList>
    </citation>
    <scope>NUCLEOTIDE SEQUENCE [LARGE SCALE GENOMIC DNA]</scope>
    <source>
        <strain evidence="2">GZMU011</strain>
    </source>
</reference>
<comment type="caution">
    <text evidence="2">The sequence shown here is derived from an EMBL/GenBank/DDBJ whole genome shotgun (WGS) entry which is preliminary data.</text>
</comment>
<dbReference type="EMBL" id="JANQDX010000006">
    <property type="protein sequence ID" value="KAL0922647.1"/>
    <property type="molecule type" value="Genomic_DNA"/>
</dbReference>
<evidence type="ECO:0000256" key="1">
    <source>
        <dbReference type="SAM" id="Coils"/>
    </source>
</evidence>
<protein>
    <submittedName>
        <fullName evidence="2">Uncharacterized protein</fullName>
    </submittedName>
</protein>
<evidence type="ECO:0000313" key="2">
    <source>
        <dbReference type="EMBL" id="KAL0922647.1"/>
    </source>
</evidence>
<dbReference type="AlphaFoldDB" id="A0ABD0VJ23"/>
<keyword evidence="3" id="KW-1185">Reference proteome</keyword>
<dbReference type="Proteomes" id="UP001552299">
    <property type="component" value="Unassembled WGS sequence"/>
</dbReference>